<evidence type="ECO:0000256" key="1">
    <source>
        <dbReference type="SAM" id="Coils"/>
    </source>
</evidence>
<gene>
    <name evidence="3" type="ordered locus">Tthe_0939</name>
</gene>
<dbReference type="AlphaFoldDB" id="D9TMI6"/>
<protein>
    <submittedName>
        <fullName evidence="3">CRISPR-associated protein, APE2256 family</fullName>
    </submittedName>
</protein>
<keyword evidence="1" id="KW-0175">Coiled coil</keyword>
<proteinExistence type="predicted"/>
<dbReference type="eggNOG" id="COG4006">
    <property type="taxonomic scope" value="Bacteria"/>
</dbReference>
<dbReference type="Pfam" id="PF09651">
    <property type="entry name" value="Cas_APE2256"/>
    <property type="match status" value="1"/>
</dbReference>
<sequence length="404" mass="47767">MKRIITMVGTSIFENYKEQHKDVGFAKLVENLRNIEAYKYNEEIDRIREIKEKLNRWINKSNDEDKEDISAEIKSIIRLKEQFKDYVEMYFLCSDTILSKVAGEILEEFIFNNMNMFNDIDIKNNSIVIVESLVVDDGEKFKKGMNHLVDKVYSIANEYWDDVVINITGGFKATIPYLTILAQVNKCPIYYIFETTDALIKIPYIPININWDIFEKNEKFFMGIEKGEIKEFPKGLNNVDDLMSIISKEDIIHFNPLGVTLWEKYKERFELFYVSKVAKEYISLNREKRQMLDNYLMKLKKDLEENPSHSKLHHELKGIDIKNFDCFKDGHIRMLYQMKKRKTRYGVEKLDVYVGDIAIDSDVHNAESEYVGRFKNNLSKIEDLSKYEVYRIEKQSKRNIEGGI</sequence>
<dbReference type="RefSeq" id="WP_013297443.1">
    <property type="nucleotide sequence ID" value="NC_014410.1"/>
</dbReference>
<organism evidence="3 4">
    <name type="scientific">Thermoanaerobacterium thermosaccharolyticum (strain ATCC 7956 / DSM 571 / NCIMB 9385 / NCA 3814 / NCTC 13789 / WDCM 00135 / 2032)</name>
    <name type="common">Clostridium thermosaccharolyticum</name>
    <dbReference type="NCBI Taxonomy" id="580327"/>
    <lineage>
        <taxon>Bacteria</taxon>
        <taxon>Bacillati</taxon>
        <taxon>Bacillota</taxon>
        <taxon>Clostridia</taxon>
        <taxon>Thermoanaerobacterales</taxon>
        <taxon>Thermoanaerobacteraceae</taxon>
        <taxon>Thermoanaerobacterium</taxon>
    </lineage>
</organism>
<dbReference type="Gene3D" id="3.40.50.10770">
    <property type="entry name" value="Hypothetical protein VC1899 like domain (Restriction endonuclease-like)"/>
    <property type="match status" value="1"/>
</dbReference>
<dbReference type="EMBL" id="CP002171">
    <property type="protein sequence ID" value="ADL68474.1"/>
    <property type="molecule type" value="Genomic_DNA"/>
</dbReference>
<dbReference type="GeneID" id="93863799"/>
<evidence type="ECO:0000313" key="4">
    <source>
        <dbReference type="Proteomes" id="UP000001626"/>
    </source>
</evidence>
<dbReference type="STRING" id="580327.Tthe_0939"/>
<keyword evidence="4" id="KW-1185">Reference proteome</keyword>
<feature type="domain" description="CRISPR system ring nuclease SSO1393-like" evidence="2">
    <location>
        <begin position="68"/>
        <end position="204"/>
    </location>
</feature>
<reference evidence="3 4" key="1">
    <citation type="submission" date="2010-08" db="EMBL/GenBank/DDBJ databases">
        <title>Complete sequence of Thermoanaerobacterium thermosaccharolyticum DSM 571.</title>
        <authorList>
            <consortium name="US DOE Joint Genome Institute"/>
            <person name="Lucas S."/>
            <person name="Copeland A."/>
            <person name="Lapidus A."/>
            <person name="Cheng J.-F."/>
            <person name="Bruce D."/>
            <person name="Goodwin L."/>
            <person name="Pitluck S."/>
            <person name="Teshima H."/>
            <person name="Detter J.C."/>
            <person name="Han C."/>
            <person name="Tapia R."/>
            <person name="Land M."/>
            <person name="Hauser L."/>
            <person name="Chang Y.-J."/>
            <person name="Jeffries C."/>
            <person name="Kyrpides N."/>
            <person name="Ivanova N."/>
            <person name="Mikhailova N."/>
            <person name="Hemme C.L."/>
            <person name="Woyke T."/>
        </authorList>
    </citation>
    <scope>NUCLEOTIDE SEQUENCE [LARGE SCALE GENOMIC DNA]</scope>
    <source>
        <strain evidence="4">ATCC 7956 / DSM 571 / NCIMB 9385 / NCA 3814 / NCTC 13789 / WDCM 00135 / 2032</strain>
    </source>
</reference>
<dbReference type="NCBIfam" id="TIGR02619">
    <property type="entry name" value="putative CRISPR-associated protein, APE2256 family"/>
    <property type="match status" value="1"/>
</dbReference>
<evidence type="ECO:0000259" key="2">
    <source>
        <dbReference type="Pfam" id="PF09651"/>
    </source>
</evidence>
<dbReference type="HOGENOM" id="CLU_602372_0_0_9"/>
<dbReference type="KEGG" id="ttm:Tthe_0939"/>
<feature type="coiled-coil region" evidence="1">
    <location>
        <begin position="40"/>
        <end position="67"/>
    </location>
</feature>
<name>D9TMI6_THETC</name>
<dbReference type="Proteomes" id="UP000001626">
    <property type="component" value="Chromosome"/>
</dbReference>
<dbReference type="InterPro" id="IPR013442">
    <property type="entry name" value="SSO1393-like"/>
</dbReference>
<accession>D9TMI6</accession>
<evidence type="ECO:0000313" key="3">
    <source>
        <dbReference type="EMBL" id="ADL68474.1"/>
    </source>
</evidence>